<evidence type="ECO:0000256" key="11">
    <source>
        <dbReference type="SAM" id="Phobius"/>
    </source>
</evidence>
<feature type="transmembrane region" description="Helical" evidence="11">
    <location>
        <begin position="20"/>
        <end position="39"/>
    </location>
</feature>
<reference evidence="12 13" key="1">
    <citation type="journal article" date="2018" name="Proc. Natl. Acad. Sci. U.S.A.">
        <title>Linking secondary metabolites to gene clusters through genome sequencing of six diverse Aspergillus species.</title>
        <authorList>
            <person name="Kaerboelling I."/>
            <person name="Vesth T.C."/>
            <person name="Frisvad J.C."/>
            <person name="Nybo J.L."/>
            <person name="Theobald S."/>
            <person name="Kuo A."/>
            <person name="Bowyer P."/>
            <person name="Matsuda Y."/>
            <person name="Mondo S."/>
            <person name="Lyhne E.K."/>
            <person name="Kogle M.E."/>
            <person name="Clum A."/>
            <person name="Lipzen A."/>
            <person name="Salamov A."/>
            <person name="Ngan C.Y."/>
            <person name="Daum C."/>
            <person name="Chiniquy J."/>
            <person name="Barry K."/>
            <person name="LaButti K."/>
            <person name="Haridas S."/>
            <person name="Simmons B.A."/>
            <person name="Magnuson J.K."/>
            <person name="Mortensen U.H."/>
            <person name="Larsen T.O."/>
            <person name="Grigoriev I.V."/>
            <person name="Baker S.E."/>
            <person name="Andersen M.R."/>
        </authorList>
    </citation>
    <scope>NUCLEOTIDE SEQUENCE [LARGE SCALE GENOMIC DNA]</scope>
    <source>
        <strain evidence="12 13">IBT 24754</strain>
    </source>
</reference>
<evidence type="ECO:0000256" key="9">
    <source>
        <dbReference type="PIRSR" id="PIRSR602403-1"/>
    </source>
</evidence>
<proteinExistence type="inferred from homology"/>
<dbReference type="AlphaFoldDB" id="A0A2T5LVX5"/>
<dbReference type="PANTHER" id="PTHR24305">
    <property type="entry name" value="CYTOCHROME P450"/>
    <property type="match status" value="1"/>
</dbReference>
<keyword evidence="5 9" id="KW-0479">Metal-binding</keyword>
<keyword evidence="6 10" id="KW-0560">Oxidoreductase</keyword>
<evidence type="ECO:0000313" key="13">
    <source>
        <dbReference type="Proteomes" id="UP000244073"/>
    </source>
</evidence>
<dbReference type="RefSeq" id="XP_040751832.1">
    <property type="nucleotide sequence ID" value="XM_040900424.1"/>
</dbReference>
<dbReference type="GO" id="GO:0016705">
    <property type="term" value="F:oxidoreductase activity, acting on paired donors, with incorporation or reduction of molecular oxygen"/>
    <property type="evidence" value="ECO:0007669"/>
    <property type="project" value="InterPro"/>
</dbReference>
<evidence type="ECO:0000256" key="8">
    <source>
        <dbReference type="ARBA" id="ARBA00023033"/>
    </source>
</evidence>
<dbReference type="CDD" id="cd11060">
    <property type="entry name" value="CYP57A1-like"/>
    <property type="match status" value="1"/>
</dbReference>
<feature type="binding site" description="axial binding residue" evidence="9">
    <location>
        <position position="462"/>
    </location>
    <ligand>
        <name>heme</name>
        <dbReference type="ChEBI" id="CHEBI:30413"/>
    </ligand>
    <ligandPart>
        <name>Fe</name>
        <dbReference type="ChEBI" id="CHEBI:18248"/>
    </ligandPart>
</feature>
<keyword evidence="11" id="KW-0472">Membrane</keyword>
<sequence length="516" mass="59179">MMDLSVGLLSSKGLFTAQVVLGLAAFCIVLHLFGVYWRLRHVPGPFWARFTNLQRISWVNTKRAHEIHQAVHEKYGEIVQFGPNMVSLANPEWIPTVYPIRPGFPKSNFYRTLMPYTKKGGALPAVFNTRDEELHKRIKSPIAPLFSLSNVLPLEIFVNKTIAVMTEQLDRRFVDSEATFDLADWLQYFAFDVMGTLTFSKRYGFLEQGRDVNDMLSTIWSYMSRAAPMTQIPWFDEVWQKNSFMAMFQKTTGFSILGIVGKYIAERQEARKSQKGIDKDLGDRDMLSHFFEIQATNSSLPPWCVTAWTFSNVIAGSDSTAVVMKTVWYNLLAYPDTLNRLRAELLEAESKKSGGFSKPFPSWKDVCDLPYLDACVLEGIRLHPPFCLPFERVVPKGGIVIGGQYFPQGTVVGMSPYVVNRHKPTFGEDAEIWNPDRWMVPEEKKRKLEASVMTFGAGRRVCLGRHVALLELKKIVPALLLRYEFELVDAKRYKVENSWFFRQYGMDVKVKQRLQQ</sequence>
<evidence type="ECO:0000313" key="12">
    <source>
        <dbReference type="EMBL" id="PTU20440.1"/>
    </source>
</evidence>
<dbReference type="Gene3D" id="1.10.630.10">
    <property type="entry name" value="Cytochrome P450"/>
    <property type="match status" value="1"/>
</dbReference>
<dbReference type="PRINTS" id="PR00465">
    <property type="entry name" value="EP450IV"/>
</dbReference>
<evidence type="ECO:0000256" key="5">
    <source>
        <dbReference type="ARBA" id="ARBA00022723"/>
    </source>
</evidence>
<evidence type="ECO:0000256" key="4">
    <source>
        <dbReference type="ARBA" id="ARBA00022617"/>
    </source>
</evidence>
<gene>
    <name evidence="12" type="ORF">P175DRAFT_0548952</name>
</gene>
<keyword evidence="8 10" id="KW-0503">Monooxygenase</keyword>
<comment type="similarity">
    <text evidence="3 10">Belongs to the cytochrome P450 family.</text>
</comment>
<keyword evidence="11" id="KW-1133">Transmembrane helix</keyword>
<dbReference type="Proteomes" id="UP000244073">
    <property type="component" value="Unassembled WGS sequence"/>
</dbReference>
<comment type="cofactor">
    <cofactor evidence="1 9">
        <name>heme</name>
        <dbReference type="ChEBI" id="CHEBI:30413"/>
    </cofactor>
</comment>
<dbReference type="GO" id="GO:0020037">
    <property type="term" value="F:heme binding"/>
    <property type="evidence" value="ECO:0007669"/>
    <property type="project" value="InterPro"/>
</dbReference>
<dbReference type="PANTHER" id="PTHR24305:SF175">
    <property type="entry name" value="CYTOCHROME P450 MONOOXYGENASE PKFB"/>
    <property type="match status" value="1"/>
</dbReference>
<dbReference type="GeneID" id="63817307"/>
<protein>
    <submittedName>
        <fullName evidence="12">Uncharacterized protein</fullName>
    </submittedName>
</protein>
<evidence type="ECO:0000256" key="1">
    <source>
        <dbReference type="ARBA" id="ARBA00001971"/>
    </source>
</evidence>
<dbReference type="GO" id="GO:0044550">
    <property type="term" value="P:secondary metabolite biosynthetic process"/>
    <property type="evidence" value="ECO:0007669"/>
    <property type="project" value="UniProtKB-ARBA"/>
</dbReference>
<evidence type="ECO:0000256" key="2">
    <source>
        <dbReference type="ARBA" id="ARBA00005179"/>
    </source>
</evidence>
<organism evidence="12 13">
    <name type="scientific">Aspergillus ochraceoroseus IBT 24754</name>
    <dbReference type="NCBI Taxonomy" id="1392256"/>
    <lineage>
        <taxon>Eukaryota</taxon>
        <taxon>Fungi</taxon>
        <taxon>Dikarya</taxon>
        <taxon>Ascomycota</taxon>
        <taxon>Pezizomycotina</taxon>
        <taxon>Eurotiomycetes</taxon>
        <taxon>Eurotiomycetidae</taxon>
        <taxon>Eurotiales</taxon>
        <taxon>Aspergillaceae</taxon>
        <taxon>Aspergillus</taxon>
        <taxon>Aspergillus subgen. Nidulantes</taxon>
    </lineage>
</organism>
<name>A0A2T5LVX5_9EURO</name>
<comment type="caution">
    <text evidence="12">The sequence shown here is derived from an EMBL/GenBank/DDBJ whole genome shotgun (WGS) entry which is preliminary data.</text>
</comment>
<evidence type="ECO:0000256" key="6">
    <source>
        <dbReference type="ARBA" id="ARBA00023002"/>
    </source>
</evidence>
<comment type="pathway">
    <text evidence="2">Secondary metabolite biosynthesis.</text>
</comment>
<evidence type="ECO:0000256" key="3">
    <source>
        <dbReference type="ARBA" id="ARBA00010617"/>
    </source>
</evidence>
<accession>A0A2T5LVX5</accession>
<dbReference type="VEuPathDB" id="FungiDB:P175DRAFT_0548952"/>
<evidence type="ECO:0000256" key="10">
    <source>
        <dbReference type="RuleBase" id="RU000461"/>
    </source>
</evidence>
<dbReference type="GO" id="GO:0005506">
    <property type="term" value="F:iron ion binding"/>
    <property type="evidence" value="ECO:0007669"/>
    <property type="project" value="InterPro"/>
</dbReference>
<dbReference type="Pfam" id="PF00067">
    <property type="entry name" value="p450"/>
    <property type="match status" value="1"/>
</dbReference>
<dbReference type="InterPro" id="IPR002403">
    <property type="entry name" value="Cyt_P450_E_grp-IV"/>
</dbReference>
<dbReference type="EMBL" id="MSFN02000005">
    <property type="protein sequence ID" value="PTU20440.1"/>
    <property type="molecule type" value="Genomic_DNA"/>
</dbReference>
<dbReference type="InterPro" id="IPR017972">
    <property type="entry name" value="Cyt_P450_CS"/>
</dbReference>
<dbReference type="InterPro" id="IPR001128">
    <property type="entry name" value="Cyt_P450"/>
</dbReference>
<keyword evidence="11" id="KW-0812">Transmembrane</keyword>
<dbReference type="GO" id="GO:0004497">
    <property type="term" value="F:monooxygenase activity"/>
    <property type="evidence" value="ECO:0007669"/>
    <property type="project" value="UniProtKB-KW"/>
</dbReference>
<keyword evidence="4 9" id="KW-0349">Heme</keyword>
<dbReference type="PROSITE" id="PS00086">
    <property type="entry name" value="CYTOCHROME_P450"/>
    <property type="match status" value="1"/>
</dbReference>
<dbReference type="InterPro" id="IPR036396">
    <property type="entry name" value="Cyt_P450_sf"/>
</dbReference>
<dbReference type="InterPro" id="IPR050121">
    <property type="entry name" value="Cytochrome_P450_monoxygenase"/>
</dbReference>
<evidence type="ECO:0000256" key="7">
    <source>
        <dbReference type="ARBA" id="ARBA00023004"/>
    </source>
</evidence>
<keyword evidence="7 9" id="KW-0408">Iron</keyword>
<dbReference type="OrthoDB" id="3934656at2759"/>
<dbReference type="SUPFAM" id="SSF48264">
    <property type="entry name" value="Cytochrome P450"/>
    <property type="match status" value="1"/>
</dbReference>
<dbReference type="PRINTS" id="PR00385">
    <property type="entry name" value="P450"/>
</dbReference>